<organism evidence="1">
    <name type="scientific">Klebsiella pneumoniae</name>
    <dbReference type="NCBI Taxonomy" id="573"/>
    <lineage>
        <taxon>Bacteria</taxon>
        <taxon>Pseudomonadati</taxon>
        <taxon>Pseudomonadota</taxon>
        <taxon>Gammaproteobacteria</taxon>
        <taxon>Enterobacterales</taxon>
        <taxon>Enterobacteriaceae</taxon>
        <taxon>Klebsiella/Raoultella group</taxon>
        <taxon>Klebsiella</taxon>
        <taxon>Klebsiella pneumoniae complex</taxon>
    </lineage>
</organism>
<reference evidence="1" key="1">
    <citation type="submission" date="2019-03" db="EMBL/GenBank/DDBJ databases">
        <authorList>
            <consortium name="Pathogen Informatics"/>
        </authorList>
    </citation>
    <scope>NUCLEOTIDE SEQUENCE</scope>
    <source>
        <strain evidence="1">5012STDY7626450</strain>
    </source>
</reference>
<sequence length="92" mass="10769">MSKTRYAVVRDNVVYAYVEGDNFETRRWNLVYPIKDGKVSMDLVSVHPNKNESGTLSIERRVETIEFTLDIEKRLMTRDDGTEFHLVDEESL</sequence>
<proteinExistence type="predicted"/>
<dbReference type="EMBL" id="CAAHCV010000036">
    <property type="protein sequence ID" value="VGM14568.1"/>
    <property type="molecule type" value="Genomic_DNA"/>
</dbReference>
<protein>
    <submittedName>
        <fullName evidence="1">Uncharacterized protein</fullName>
    </submittedName>
</protein>
<accession>A0A486DPR4</accession>
<gene>
    <name evidence="1" type="ORF">SAMEA4873652_05337</name>
</gene>
<evidence type="ECO:0000313" key="1">
    <source>
        <dbReference type="EMBL" id="VGM14568.1"/>
    </source>
</evidence>
<name>A0A486DPR4_KLEPN</name>
<dbReference type="AlphaFoldDB" id="A0A486DPR4"/>
<dbReference type="RefSeq" id="WP_032105215.1">
    <property type="nucleotide sequence ID" value="NZ_CAAGZC010000029.1"/>
</dbReference>